<feature type="non-terminal residue" evidence="1">
    <location>
        <position position="1"/>
    </location>
</feature>
<feature type="non-terminal residue" evidence="1">
    <location>
        <position position="574"/>
    </location>
</feature>
<evidence type="ECO:0000313" key="1">
    <source>
        <dbReference type="EMBL" id="KKL50280.1"/>
    </source>
</evidence>
<organism evidence="1">
    <name type="scientific">marine sediment metagenome</name>
    <dbReference type="NCBI Taxonomy" id="412755"/>
    <lineage>
        <taxon>unclassified sequences</taxon>
        <taxon>metagenomes</taxon>
        <taxon>ecological metagenomes</taxon>
    </lineage>
</organism>
<name>A0A0F9EZ67_9ZZZZ</name>
<accession>A0A0F9EZ67</accession>
<dbReference type="AlphaFoldDB" id="A0A0F9EZ67"/>
<dbReference type="EMBL" id="LAZR01032661">
    <property type="protein sequence ID" value="KKL50280.1"/>
    <property type="molecule type" value="Genomic_DNA"/>
</dbReference>
<proteinExistence type="predicted"/>
<sequence length="574" mass="62441">RPFAKAAGMSINAFGETKAFRKFTGWASNNSKFFRDLDAFAEAGRPLVGKGSILSTPTAQSVERLGRDASAAAWKDVKRIAARTGMSDEEILLLIRNDDEFVKGAFNAGLPAGVEHESLVTLTNGLKTVEPDELAGLLKAAAEGGEDALSLSLGSIIIKGMKQDLGVIEAAAQPAGALVGANAAIINSLRPTVLARGDFAVLETVDNFMRAGNIFSLTPADFDWLSRYGLPESLKAGKLGIRETFLDALIPFRRFREQRVGAKVARGITEDFTPEEVALLQREIDELPPEVAKEVGAFVAAPGRNPEAIDQLPYMPSILKRYVKGYQRRMQTVDGRAGTHIIWDAASEALVRDALTTPPQTVNRAQSAIAQTLRRFKEAGFNPNLEPAMRRDLLAILSGDKEALARATERLSIDNITLHDFITQPDFLGRGISPTARETIVSDIKEMLDDGVPAVLAITESLARNAPLAYRTVGENMQRQANLLRSARDAVDDIYASVGVDRAVSRKVVTDARKGSVKRIRSLEARFGLGKGERRPLTPQREVELGAENRRLKTLVQVGQATPEDERRLLAVRS</sequence>
<reference evidence="1" key="1">
    <citation type="journal article" date="2015" name="Nature">
        <title>Complex archaea that bridge the gap between prokaryotes and eukaryotes.</title>
        <authorList>
            <person name="Spang A."/>
            <person name="Saw J.H."/>
            <person name="Jorgensen S.L."/>
            <person name="Zaremba-Niedzwiedzka K."/>
            <person name="Martijn J."/>
            <person name="Lind A.E."/>
            <person name="van Eijk R."/>
            <person name="Schleper C."/>
            <person name="Guy L."/>
            <person name="Ettema T.J."/>
        </authorList>
    </citation>
    <scope>NUCLEOTIDE SEQUENCE</scope>
</reference>
<gene>
    <name evidence="1" type="ORF">LCGC14_2307070</name>
</gene>
<protein>
    <submittedName>
        <fullName evidence="1">Uncharacterized protein</fullName>
    </submittedName>
</protein>
<comment type="caution">
    <text evidence="1">The sequence shown here is derived from an EMBL/GenBank/DDBJ whole genome shotgun (WGS) entry which is preliminary data.</text>
</comment>